<feature type="transmembrane region" description="Helical" evidence="7">
    <location>
        <begin position="449"/>
        <end position="467"/>
    </location>
</feature>
<keyword evidence="4 7" id="KW-0812">Transmembrane</keyword>
<evidence type="ECO:0000256" key="1">
    <source>
        <dbReference type="ARBA" id="ARBA00004651"/>
    </source>
</evidence>
<feature type="domain" description="Membrane transport protein MMPL" evidence="8">
    <location>
        <begin position="124"/>
        <end position="448"/>
    </location>
</feature>
<keyword evidence="10" id="KW-1185">Reference proteome</keyword>
<feature type="transmembrane region" description="Helical" evidence="7">
    <location>
        <begin position="698"/>
        <end position="719"/>
    </location>
</feature>
<feature type="transmembrane region" description="Helical" evidence="7">
    <location>
        <begin position="310"/>
        <end position="329"/>
    </location>
</feature>
<dbReference type="InterPro" id="IPR050545">
    <property type="entry name" value="Mycobact_MmpL"/>
</dbReference>
<feature type="transmembrane region" description="Helical" evidence="7">
    <location>
        <begin position="386"/>
        <end position="409"/>
    </location>
</feature>
<evidence type="ECO:0000256" key="6">
    <source>
        <dbReference type="ARBA" id="ARBA00023136"/>
    </source>
</evidence>
<dbReference type="EMBL" id="BAAAHK010000024">
    <property type="protein sequence ID" value="GAA0962138.1"/>
    <property type="molecule type" value="Genomic_DNA"/>
</dbReference>
<keyword evidence="3" id="KW-1003">Cell membrane</keyword>
<keyword evidence="6 7" id="KW-0472">Membrane</keyword>
<feature type="transmembrane region" description="Helical" evidence="7">
    <location>
        <begin position="605"/>
        <end position="622"/>
    </location>
</feature>
<feature type="transmembrane region" description="Helical" evidence="7">
    <location>
        <begin position="665"/>
        <end position="686"/>
    </location>
</feature>
<feature type="transmembrane region" description="Helical" evidence="7">
    <location>
        <begin position="350"/>
        <end position="374"/>
    </location>
</feature>
<evidence type="ECO:0000256" key="2">
    <source>
        <dbReference type="ARBA" id="ARBA00010157"/>
    </source>
</evidence>
<accession>A0ABP4C8I5</accession>
<dbReference type="InterPro" id="IPR004869">
    <property type="entry name" value="MMPL_dom"/>
</dbReference>
<evidence type="ECO:0000313" key="10">
    <source>
        <dbReference type="Proteomes" id="UP001500542"/>
    </source>
</evidence>
<comment type="similarity">
    <text evidence="2">Belongs to the resistance-nodulation-cell division (RND) (TC 2.A.6) family. MmpL subfamily.</text>
</comment>
<proteinExistence type="inferred from homology"/>
<gene>
    <name evidence="9" type="ORF">GCM10009554_79470</name>
</gene>
<protein>
    <submittedName>
        <fullName evidence="9">MMPL family transporter</fullName>
    </submittedName>
</protein>
<feature type="domain" description="Membrane transport protein MMPL" evidence="8">
    <location>
        <begin position="521"/>
        <end position="769"/>
    </location>
</feature>
<evidence type="ECO:0000256" key="4">
    <source>
        <dbReference type="ARBA" id="ARBA00022692"/>
    </source>
</evidence>
<name>A0ABP4C8I5_9ACTN</name>
<dbReference type="PANTHER" id="PTHR33406">
    <property type="entry name" value="MEMBRANE PROTEIN MJ1562-RELATED"/>
    <property type="match status" value="1"/>
</dbReference>
<feature type="transmembrane region" description="Helical" evidence="7">
    <location>
        <begin position="252"/>
        <end position="270"/>
    </location>
</feature>
<evidence type="ECO:0000256" key="7">
    <source>
        <dbReference type="SAM" id="Phobius"/>
    </source>
</evidence>
<dbReference type="SUPFAM" id="SSF82866">
    <property type="entry name" value="Multidrug efflux transporter AcrB transmembrane domain"/>
    <property type="match status" value="2"/>
</dbReference>
<reference evidence="10" key="1">
    <citation type="journal article" date="2019" name="Int. J. Syst. Evol. Microbiol.">
        <title>The Global Catalogue of Microorganisms (GCM) 10K type strain sequencing project: providing services to taxonomists for standard genome sequencing and annotation.</title>
        <authorList>
            <consortium name="The Broad Institute Genomics Platform"/>
            <consortium name="The Broad Institute Genome Sequencing Center for Infectious Disease"/>
            <person name="Wu L."/>
            <person name="Ma J."/>
        </authorList>
    </citation>
    <scope>NUCLEOTIDE SEQUENCE [LARGE SCALE GENOMIC DNA]</scope>
    <source>
        <strain evidence="10">JCM 10977</strain>
    </source>
</reference>
<dbReference type="Pfam" id="PF03176">
    <property type="entry name" value="MMPL"/>
    <property type="match status" value="2"/>
</dbReference>
<feature type="transmembrane region" description="Helical" evidence="7">
    <location>
        <begin position="277"/>
        <end position="298"/>
    </location>
</feature>
<sequence>MTGVFPSGHLVVTPSKRVPHTSRAVVRDVPLHQPGSSFLPLSDVSVLCLLNCLTREGTAVERRNNKRWAWRAGVAAVLVAWLILGSIGGPTVGKLSEVQENDNANFLPKQAESTLVNNESAKFVDSKALPYFVLIERDSGITPADVAKANEFLAKVPSLDLGDGKTIGQYLAAPAKTVIPSADKKALLITLELNGDQLDDVVKQGETALFAVADEMRTEIKQSLTPTGLQVYVTGPGGVFADFVTAFGGIDGILLGVALVVVFVILLIVYRSPVLPIAVLLTAVFGLALAASVVYPLAKNNVIELNGQSQGILFILVVGAATDYSLLLVSRYKEELHDYESKYQAMRVAWRAAIEPIAASAATVILGLLCLLLSQLGSTKGLGPVGAIGIAGALISAMTFLPAVLLAFGRRIFWPAIPRLDHVHAKDQVGSRKLWGRVSGLVGRSPRKVWAISALFLIACGLFLPTFKASGISQEDLFLNKVESVTGQEELAKHFDAGAGTPVQILTPVDQADKVVQTAMKVDGVATATASVAPADGNKLSPPKVVDGKVLVQATLKVAADSPDATKVVKHLRTELDAVSPDILVGGNTAINLDVMDASNRDLKVIIPTILAVIFVVLMLLLRSVVAAVLLVICNVLSFGATLGISALVFNHLFDFPGADASIPLYAFVFLVALGIDYSIFLMTRVREESIEQGTRPGILTGLAVTGGVITSAGVVLAATFSALGVVPILFLAQIAFMVGFGVLLDTTIVRSLLVPALSYDIGAKIWWPSKLAKESAQG</sequence>
<dbReference type="PANTHER" id="PTHR33406:SF6">
    <property type="entry name" value="MEMBRANE PROTEIN YDGH-RELATED"/>
    <property type="match status" value="1"/>
</dbReference>
<dbReference type="Gene3D" id="1.20.1640.10">
    <property type="entry name" value="Multidrug efflux transporter AcrB transmembrane domain"/>
    <property type="match status" value="2"/>
</dbReference>
<feature type="transmembrane region" description="Helical" evidence="7">
    <location>
        <begin position="629"/>
        <end position="653"/>
    </location>
</feature>
<keyword evidence="5 7" id="KW-1133">Transmembrane helix</keyword>
<feature type="transmembrane region" description="Helical" evidence="7">
    <location>
        <begin position="68"/>
        <end position="87"/>
    </location>
</feature>
<evidence type="ECO:0000259" key="8">
    <source>
        <dbReference type="Pfam" id="PF03176"/>
    </source>
</evidence>
<feature type="transmembrane region" description="Helical" evidence="7">
    <location>
        <begin position="725"/>
        <end position="745"/>
    </location>
</feature>
<comment type="subcellular location">
    <subcellularLocation>
        <location evidence="1">Cell membrane</location>
        <topology evidence="1">Multi-pass membrane protein</topology>
    </subcellularLocation>
</comment>
<evidence type="ECO:0000256" key="3">
    <source>
        <dbReference type="ARBA" id="ARBA00022475"/>
    </source>
</evidence>
<organism evidence="9 10">
    <name type="scientific">Kribbella koreensis</name>
    <dbReference type="NCBI Taxonomy" id="57909"/>
    <lineage>
        <taxon>Bacteria</taxon>
        <taxon>Bacillati</taxon>
        <taxon>Actinomycetota</taxon>
        <taxon>Actinomycetes</taxon>
        <taxon>Propionibacteriales</taxon>
        <taxon>Kribbellaceae</taxon>
        <taxon>Kribbella</taxon>
    </lineage>
</organism>
<comment type="caution">
    <text evidence="9">The sequence shown here is derived from an EMBL/GenBank/DDBJ whole genome shotgun (WGS) entry which is preliminary data.</text>
</comment>
<evidence type="ECO:0000313" key="9">
    <source>
        <dbReference type="EMBL" id="GAA0962138.1"/>
    </source>
</evidence>
<evidence type="ECO:0000256" key="5">
    <source>
        <dbReference type="ARBA" id="ARBA00022989"/>
    </source>
</evidence>
<dbReference type="Proteomes" id="UP001500542">
    <property type="component" value="Unassembled WGS sequence"/>
</dbReference>